<dbReference type="GO" id="GO:0005525">
    <property type="term" value="F:GTP binding"/>
    <property type="evidence" value="ECO:0007669"/>
    <property type="project" value="UniProtKB-KW"/>
</dbReference>
<protein>
    <submittedName>
        <fullName evidence="4">Uncharacterized protein</fullName>
    </submittedName>
</protein>
<dbReference type="InterPro" id="IPR001806">
    <property type="entry name" value="Small_GTPase"/>
</dbReference>
<dbReference type="SMART" id="SM00175">
    <property type="entry name" value="RAB"/>
    <property type="match status" value="1"/>
</dbReference>
<feature type="region of interest" description="Disordered" evidence="3">
    <location>
        <begin position="196"/>
        <end position="230"/>
    </location>
</feature>
<accession>A0A8R1HLP2</accession>
<dbReference type="Pfam" id="PF00071">
    <property type="entry name" value="Ras"/>
    <property type="match status" value="1"/>
</dbReference>
<dbReference type="Proteomes" id="UP000005237">
    <property type="component" value="Unassembled WGS sequence"/>
</dbReference>
<dbReference type="PRINTS" id="PR00449">
    <property type="entry name" value="RASTRNSFRMNG"/>
</dbReference>
<keyword evidence="1" id="KW-0547">Nucleotide-binding</keyword>
<dbReference type="AlphaFoldDB" id="A0A8R1HLP2"/>
<evidence type="ECO:0000256" key="3">
    <source>
        <dbReference type="SAM" id="MobiDB-lite"/>
    </source>
</evidence>
<dbReference type="GO" id="GO:0016020">
    <property type="term" value="C:membrane"/>
    <property type="evidence" value="ECO:0007669"/>
    <property type="project" value="InterPro"/>
</dbReference>
<evidence type="ECO:0000313" key="5">
    <source>
        <dbReference type="Proteomes" id="UP000005237"/>
    </source>
</evidence>
<dbReference type="GO" id="GO:0003924">
    <property type="term" value="F:GTPase activity"/>
    <property type="evidence" value="ECO:0007669"/>
    <property type="project" value="InterPro"/>
</dbReference>
<reference evidence="5" key="1">
    <citation type="submission" date="2010-08" db="EMBL/GenBank/DDBJ databases">
        <authorList>
            <consortium name="Caenorhabditis japonica Sequencing Consortium"/>
            <person name="Wilson R.K."/>
        </authorList>
    </citation>
    <scope>NUCLEOTIDE SEQUENCE [LARGE SCALE GENOMIC DNA]</scope>
    <source>
        <strain evidence="5">DF5081</strain>
    </source>
</reference>
<feature type="compositionally biased region" description="Low complexity" evidence="3">
    <location>
        <begin position="179"/>
        <end position="188"/>
    </location>
</feature>
<dbReference type="SMART" id="SM00173">
    <property type="entry name" value="RAS"/>
    <property type="match status" value="1"/>
</dbReference>
<dbReference type="InterPro" id="IPR020849">
    <property type="entry name" value="Small_GTPase_Ras-type"/>
</dbReference>
<dbReference type="InterPro" id="IPR027417">
    <property type="entry name" value="P-loop_NTPase"/>
</dbReference>
<organism evidence="4 5">
    <name type="scientific">Caenorhabditis japonica</name>
    <dbReference type="NCBI Taxonomy" id="281687"/>
    <lineage>
        <taxon>Eukaryota</taxon>
        <taxon>Metazoa</taxon>
        <taxon>Ecdysozoa</taxon>
        <taxon>Nematoda</taxon>
        <taxon>Chromadorea</taxon>
        <taxon>Rhabditida</taxon>
        <taxon>Rhabditina</taxon>
        <taxon>Rhabditomorpha</taxon>
        <taxon>Rhabditoidea</taxon>
        <taxon>Rhabditidae</taxon>
        <taxon>Peloderinae</taxon>
        <taxon>Caenorhabditis</taxon>
    </lineage>
</organism>
<dbReference type="SUPFAM" id="SSF52540">
    <property type="entry name" value="P-loop containing nucleoside triphosphate hydrolases"/>
    <property type="match status" value="1"/>
</dbReference>
<proteinExistence type="predicted"/>
<feature type="compositionally biased region" description="Basic and acidic residues" evidence="3">
    <location>
        <begin position="169"/>
        <end position="178"/>
    </location>
</feature>
<dbReference type="EnsemblMetazoa" id="CJA02753a.1">
    <property type="protein sequence ID" value="CJA02753a.1"/>
    <property type="gene ID" value="WBGene00121957"/>
</dbReference>
<dbReference type="GO" id="GO:0007165">
    <property type="term" value="P:signal transduction"/>
    <property type="evidence" value="ECO:0007669"/>
    <property type="project" value="InterPro"/>
</dbReference>
<reference evidence="4" key="2">
    <citation type="submission" date="2022-06" db="UniProtKB">
        <authorList>
            <consortium name="EnsemblMetazoa"/>
        </authorList>
    </citation>
    <scope>IDENTIFICATION</scope>
    <source>
        <strain evidence="4">DF5081</strain>
    </source>
</reference>
<dbReference type="Gene3D" id="3.40.50.300">
    <property type="entry name" value="P-loop containing nucleotide triphosphate hydrolases"/>
    <property type="match status" value="1"/>
</dbReference>
<sequence length="230" mass="25990">MTQFSRGMAPNPATFDRVFKFIICGAKGVGKKTLLQSFCTEGDEEGTIWTELNVDDEKVLIEATVSKRWEEGMEKLFDAVALVFSTTDQISYEHTLEIQNEIQRVAEKMPIVFIENKVDIVEESQMDKTLVEGEMKKLHKRLYRVSALKEFNVMHPFAYLIEKLTRRKKDENANERKQSSSVNSSTVNSTVISTVNSSTLTPPASTEAWVEPVATAPHSTSTRKDKCSLM</sequence>
<evidence type="ECO:0000256" key="1">
    <source>
        <dbReference type="ARBA" id="ARBA00022741"/>
    </source>
</evidence>
<dbReference type="PROSITE" id="PS51419">
    <property type="entry name" value="RAB"/>
    <property type="match status" value="1"/>
</dbReference>
<name>A0A8R1HLP2_CAEJA</name>
<keyword evidence="5" id="KW-1185">Reference proteome</keyword>
<evidence type="ECO:0000313" key="4">
    <source>
        <dbReference type="EnsemblMetazoa" id="CJA02753a.1"/>
    </source>
</evidence>
<evidence type="ECO:0000256" key="2">
    <source>
        <dbReference type="ARBA" id="ARBA00023134"/>
    </source>
</evidence>
<feature type="region of interest" description="Disordered" evidence="3">
    <location>
        <begin position="169"/>
        <end position="188"/>
    </location>
</feature>
<dbReference type="PANTHER" id="PTHR24070">
    <property type="entry name" value="RAS, DI-RAS, AND RHEB FAMILY MEMBERS OF SMALL GTPASE SUPERFAMILY"/>
    <property type="match status" value="1"/>
</dbReference>
<keyword evidence="2" id="KW-0342">GTP-binding</keyword>